<protein>
    <submittedName>
        <fullName evidence="2">Thioredoxin domain-containing protein 11</fullName>
    </submittedName>
</protein>
<dbReference type="EMBL" id="GBHO01029165">
    <property type="protein sequence ID" value="JAG14439.1"/>
    <property type="molecule type" value="Transcribed_RNA"/>
</dbReference>
<dbReference type="AlphaFoldDB" id="A0A0A9X359"/>
<gene>
    <name evidence="2" type="primary">TXNDC11_8</name>
    <name evidence="2" type="ORF">CM83_9668</name>
    <name evidence="3" type="ORF">g.27493</name>
</gene>
<name>A0A0A9X359_LYGHE</name>
<sequence>MDELNSPGISKRPRPPTSPSDSPPEKQTPKKRMAPGLDAETKAQIAALVVAGINEAIAKSNLVTKTDLDSLCALVQGVKEDSGKLRAEVASLKEVNIKLNTVVSSLKEENYVLRSRLDGLDRQLRQDRITITGLTLQNKDNVIAETKKFLSSIAGHTVELKTAYVPYSSVGGRDIVVAHLTDETKVHPILVSSGSKLKATGIKIARDMPPDMRKRSNRMLRLRWEIRKLCPDKKPTVSYDVLKLAGRRFVWKEDSLLCGDEDGTAVLRDITGKDMTSTITEIVKFRPDRARNTSR</sequence>
<reference evidence="2" key="2">
    <citation type="submission" date="2014-07" db="EMBL/GenBank/DDBJ databases">
        <authorList>
            <person name="Hull J."/>
        </authorList>
    </citation>
    <scope>NUCLEOTIDE SEQUENCE</scope>
</reference>
<evidence type="ECO:0000313" key="3">
    <source>
        <dbReference type="EMBL" id="JAQ09112.1"/>
    </source>
</evidence>
<reference evidence="2" key="1">
    <citation type="journal article" date="2014" name="PLoS ONE">
        <title>Transcriptome-Based Identification of ABC Transporters in the Western Tarnished Plant Bug Lygus hesperus.</title>
        <authorList>
            <person name="Hull J.J."/>
            <person name="Chaney K."/>
            <person name="Geib S.M."/>
            <person name="Fabrick J.A."/>
            <person name="Brent C.S."/>
            <person name="Walsh D."/>
            <person name="Lavine L.C."/>
        </authorList>
    </citation>
    <scope>NUCLEOTIDE SEQUENCE</scope>
</reference>
<evidence type="ECO:0000256" key="1">
    <source>
        <dbReference type="SAM" id="MobiDB-lite"/>
    </source>
</evidence>
<organism evidence="2">
    <name type="scientific">Lygus hesperus</name>
    <name type="common">Western plant bug</name>
    <dbReference type="NCBI Taxonomy" id="30085"/>
    <lineage>
        <taxon>Eukaryota</taxon>
        <taxon>Metazoa</taxon>
        <taxon>Ecdysozoa</taxon>
        <taxon>Arthropoda</taxon>
        <taxon>Hexapoda</taxon>
        <taxon>Insecta</taxon>
        <taxon>Pterygota</taxon>
        <taxon>Neoptera</taxon>
        <taxon>Paraneoptera</taxon>
        <taxon>Hemiptera</taxon>
        <taxon>Heteroptera</taxon>
        <taxon>Panheteroptera</taxon>
        <taxon>Cimicomorpha</taxon>
        <taxon>Miridae</taxon>
        <taxon>Mirini</taxon>
        <taxon>Lygus</taxon>
    </lineage>
</organism>
<feature type="region of interest" description="Disordered" evidence="1">
    <location>
        <begin position="1"/>
        <end position="36"/>
    </location>
</feature>
<proteinExistence type="predicted"/>
<reference evidence="3" key="3">
    <citation type="journal article" date="2016" name="Gigascience">
        <title>De novo construction of an expanded transcriptome assembly for the western tarnished plant bug, Lygus hesperus.</title>
        <authorList>
            <person name="Tassone E.E."/>
            <person name="Geib S.M."/>
            <person name="Hall B."/>
            <person name="Fabrick J.A."/>
            <person name="Brent C.S."/>
            <person name="Hull J.J."/>
        </authorList>
    </citation>
    <scope>NUCLEOTIDE SEQUENCE</scope>
</reference>
<dbReference type="EMBL" id="GDHC01009517">
    <property type="protein sequence ID" value="JAQ09112.1"/>
    <property type="molecule type" value="Transcribed_RNA"/>
</dbReference>
<accession>A0A0A9X359</accession>
<evidence type="ECO:0000313" key="2">
    <source>
        <dbReference type="EMBL" id="JAG14439.1"/>
    </source>
</evidence>